<comment type="caution">
    <text evidence="3">The sequence shown here is derived from an EMBL/GenBank/DDBJ whole genome shotgun (WGS) entry which is preliminary data.</text>
</comment>
<dbReference type="SUPFAM" id="SSF55464">
    <property type="entry name" value="Origin of replication-binding domain, RBD-like"/>
    <property type="match status" value="1"/>
</dbReference>
<feature type="region of interest" description="Disordered" evidence="1">
    <location>
        <begin position="26"/>
        <end position="48"/>
    </location>
</feature>
<dbReference type="Proteomes" id="UP000075636">
    <property type="component" value="Unassembled WGS sequence"/>
</dbReference>
<feature type="region of interest" description="Disordered" evidence="1">
    <location>
        <begin position="1030"/>
        <end position="1068"/>
    </location>
</feature>
<feature type="region of interest" description="Disordered" evidence="1">
    <location>
        <begin position="965"/>
        <end position="992"/>
    </location>
</feature>
<dbReference type="InterPro" id="IPR014862">
    <property type="entry name" value="TrwC"/>
</dbReference>
<dbReference type="Pfam" id="PF13604">
    <property type="entry name" value="AAA_30"/>
    <property type="match status" value="1"/>
</dbReference>
<dbReference type="Gene3D" id="3.40.50.300">
    <property type="entry name" value="P-loop containing nucleotide triphosphate hydrolases"/>
    <property type="match status" value="1"/>
</dbReference>
<name>A0A149TL46_9PROT</name>
<feature type="compositionally biased region" description="Basic and acidic residues" evidence="1">
    <location>
        <begin position="26"/>
        <end position="46"/>
    </location>
</feature>
<dbReference type="PATRIC" id="fig|318683.6.peg.1539"/>
<accession>A0A149TL46</accession>
<feature type="domain" description="TrwC relaxase" evidence="2">
    <location>
        <begin position="41"/>
        <end position="342"/>
    </location>
</feature>
<proteinExistence type="predicted"/>
<dbReference type="NCBIfam" id="NF041492">
    <property type="entry name" value="MobF"/>
    <property type="match status" value="1"/>
</dbReference>
<dbReference type="RefSeq" id="WP_062106989.1">
    <property type="nucleotide sequence ID" value="NZ_LHZR01000096.1"/>
</dbReference>
<gene>
    <name evidence="3" type="ORF">AD945_04830</name>
</gene>
<dbReference type="Pfam" id="PF08751">
    <property type="entry name" value="TrwC"/>
    <property type="match status" value="1"/>
</dbReference>
<feature type="compositionally biased region" description="Basic and acidic residues" evidence="1">
    <location>
        <begin position="1051"/>
        <end position="1060"/>
    </location>
</feature>
<dbReference type="EMBL" id="LHZR01000096">
    <property type="protein sequence ID" value="KXV49369.1"/>
    <property type="molecule type" value="Genomic_DNA"/>
</dbReference>
<evidence type="ECO:0000313" key="4">
    <source>
        <dbReference type="Proteomes" id="UP000075636"/>
    </source>
</evidence>
<sequence length="1068" mass="118186">MITYRKISAAGAGRLIVAYLRENQSEPEKDARFERERSDPTRENGDRLTTYYTGREGRGMWSPDMGPRIADALGIDVMKVPTDQALANLFEAKRADTGEKWANTGRKREHSAIDFTASPDKSVTLAAEFASTDAERALIWSAIHKANDKAMAFIAKEVGVARRGSGKTATLEGGEVAWVSFRHYTARPVMKIQDGAKGPTAAVEVPVPGDPQAHIHNLLLNAVATESGHLGSLDSARITSATSFMFGAYFQAELARELRKLGIAVHVDESGRAIAIDGVPREACELFSKRHSQAEKTGKAYAQRQGLDWNELSAERKFSILHNANLAYRSKKYNGSNDKEFWLAQAHEIGWYHDTILTNEKVQPSKRAERYELAYAIAAKKLAEEFRTAAVLDRDTFRTHAARGLIAAGIEGMQDVERIADLIQERGIEIDGQQVRFLEREQDGRLRVATSAQIALEKDMARLAGLSSRTRDGALSDEQIAAAVARSGLDFTREPAHGAAQLAAINALGQAGGLGFLIGVAGSGKTTLLKPLVDAWQEDGRTVIGAAIAWRQADALKDAGISRTYAMTPLLDGLAQGKIELDRQSVLVLDEVSQVSPRQLLEILQLQQEKGFALRVVGDREQAQAIEAGDAVELLLRVMPKEARPELLSTIRQKSARGRQIASMFRSPGRDLSQTEDEQKKADIARAREAIDMKRKDGTIRLVGGDHDQVVEQIADLYLRRRDMLTQAGSERGITMSAPTNEDVMDLSRAVRDRLRKRGDIGQEEIVKAAIDQRGVTYELPLAVGDRVRLFAKTSVRMETSHGRRWRDLGSNGDFTTVKGWSDEGLVLQNAKGREGLVPWTRLADPKTGRVRLGFGHAMTVDAAQGVTSDEHINAMPRGSSAMTGFTSYVAESRHVHRCWTAVSEGSLREAETFSRALGDIRPVTVNDLYDRLASDMGRHPYKSLAVDLAKARLAHEEANTRWIRQNHVNERTRQKGQSPGGQVRRQVEEAPIRDVPRAQWDDVSRKLRKAGYAAQDALNAARRVEDLQERRRAQQAEDRLRQARAAAQEEELRERDRTRVRGTGRGM</sequence>
<dbReference type="SUPFAM" id="SSF52540">
    <property type="entry name" value="P-loop containing nucleoside triphosphate hydrolases"/>
    <property type="match status" value="2"/>
</dbReference>
<evidence type="ECO:0000313" key="3">
    <source>
        <dbReference type="EMBL" id="KXV49369.1"/>
    </source>
</evidence>
<protein>
    <submittedName>
        <fullName evidence="3">Conjugal transfer protein TraA</fullName>
    </submittedName>
</protein>
<dbReference type="OrthoDB" id="1826980at2"/>
<organism evidence="3 4">
    <name type="scientific">Gluconobacter albidus</name>
    <dbReference type="NCBI Taxonomy" id="318683"/>
    <lineage>
        <taxon>Bacteria</taxon>
        <taxon>Pseudomonadati</taxon>
        <taxon>Pseudomonadota</taxon>
        <taxon>Alphaproteobacteria</taxon>
        <taxon>Acetobacterales</taxon>
        <taxon>Acetobacteraceae</taxon>
        <taxon>Gluconobacter</taxon>
    </lineage>
</organism>
<feature type="compositionally biased region" description="Basic and acidic residues" evidence="1">
    <location>
        <begin position="1030"/>
        <end position="1042"/>
    </location>
</feature>
<evidence type="ECO:0000259" key="2">
    <source>
        <dbReference type="Pfam" id="PF08751"/>
    </source>
</evidence>
<dbReference type="AlphaFoldDB" id="A0A149TL46"/>
<evidence type="ECO:0000256" key="1">
    <source>
        <dbReference type="SAM" id="MobiDB-lite"/>
    </source>
</evidence>
<reference evidence="3 4" key="1">
    <citation type="submission" date="2015-06" db="EMBL/GenBank/DDBJ databases">
        <title>Improved classification and identification of acetic acid bacteria using matrix-assisted laser desorption/ionization time-of-flight mass spectrometry; Gluconobacter nephelii and Gluconobacter uchimurae are later heterotypic synonyms of Gluconobacter japonicus and Gluconobacter oxydans, respectively.</title>
        <authorList>
            <person name="Li L."/>
            <person name="Cleenwerck I."/>
            <person name="De Vuyst L."/>
            <person name="Vandamme P."/>
        </authorList>
    </citation>
    <scope>NUCLEOTIDE SEQUENCE [LARGE SCALE GENOMIC DNA]</scope>
    <source>
        <strain evidence="3 4">LMG 1768</strain>
    </source>
</reference>
<dbReference type="InterPro" id="IPR027417">
    <property type="entry name" value="P-loop_NTPase"/>
</dbReference>